<name>A0A8J6AXK0_9EUKA</name>
<dbReference type="Proteomes" id="UP000717585">
    <property type="component" value="Unassembled WGS sequence"/>
</dbReference>
<dbReference type="AlphaFoldDB" id="A0A8J6AXK0"/>
<comment type="caution">
    <text evidence="1">The sequence shown here is derived from an EMBL/GenBank/DDBJ whole genome shotgun (WGS) entry which is preliminary data.</text>
</comment>
<keyword evidence="2" id="KW-1185">Reference proteome</keyword>
<protein>
    <submittedName>
        <fullName evidence="1">Uncharacterized protein</fullName>
    </submittedName>
</protein>
<evidence type="ECO:0000313" key="2">
    <source>
        <dbReference type="Proteomes" id="UP000717585"/>
    </source>
</evidence>
<sequence>MTGPFKRNLVYSTLLALGDQSMPRPEERLDLLGRQRHSTEHGRGFLTGQRGAIVDPGLCGKNTERLGSGFVSILEDPILPGCPPDLTHNRRPWHDHRRLWYRPVLELHEGRRGALVLELD</sequence>
<dbReference type="EMBL" id="JAHDYR010000012">
    <property type="protein sequence ID" value="KAG9394970.1"/>
    <property type="molecule type" value="Genomic_DNA"/>
</dbReference>
<proteinExistence type="predicted"/>
<organism evidence="1 2">
    <name type="scientific">Carpediemonas membranifera</name>
    <dbReference type="NCBI Taxonomy" id="201153"/>
    <lineage>
        <taxon>Eukaryota</taxon>
        <taxon>Metamonada</taxon>
        <taxon>Carpediemonas-like organisms</taxon>
        <taxon>Carpediemonas</taxon>
    </lineage>
</organism>
<accession>A0A8J6AXK0</accession>
<gene>
    <name evidence="1" type="ORF">J8273_0178</name>
</gene>
<reference evidence="1" key="1">
    <citation type="submission" date="2021-05" db="EMBL/GenBank/DDBJ databases">
        <title>A free-living protist that lacks canonical eukaryotic 1 DNA replication and segregation systems.</title>
        <authorList>
            <person name="Salas-Leiva D.E."/>
            <person name="Tromer E.C."/>
            <person name="Curtis B.A."/>
            <person name="Jerlstrom-Hultqvist J."/>
            <person name="Kolisko M."/>
            <person name="Yi Z."/>
            <person name="Salas-Leiva J.S."/>
            <person name="Gallot-Lavallee L."/>
            <person name="Kops G.J.P.L."/>
            <person name="Archibald J.M."/>
            <person name="Simpson A.G.B."/>
            <person name="Roger A.J."/>
        </authorList>
    </citation>
    <scope>NUCLEOTIDE SEQUENCE</scope>
    <source>
        <strain evidence="1">BICM</strain>
    </source>
</reference>
<evidence type="ECO:0000313" key="1">
    <source>
        <dbReference type="EMBL" id="KAG9394970.1"/>
    </source>
</evidence>